<feature type="binding site" evidence="3">
    <location>
        <position position="291"/>
    </location>
    <ligand>
        <name>CTP</name>
        <dbReference type="ChEBI" id="CHEBI:37563"/>
    </ligand>
</feature>
<evidence type="ECO:0000259" key="6">
    <source>
        <dbReference type="Pfam" id="PF04127"/>
    </source>
</evidence>
<comment type="function">
    <text evidence="3">Catalyzes two sequential steps in the biosynthesis of coenzyme A. In the first step cysteine is conjugated to 4'-phosphopantothenate to form 4-phosphopantothenoylcysteine. In the second step the latter compound is decarboxylated to form 4'-phosphopantotheine.</text>
</comment>
<dbReference type="NCBIfam" id="TIGR00521">
    <property type="entry name" value="coaBC_dfp"/>
    <property type="match status" value="1"/>
</dbReference>
<keyword evidence="8" id="KW-1185">Reference proteome</keyword>
<dbReference type="EMBL" id="QUMS01000001">
    <property type="protein sequence ID" value="REG10417.1"/>
    <property type="molecule type" value="Genomic_DNA"/>
</dbReference>
<feature type="domain" description="Flavoprotein" evidence="5">
    <location>
        <begin position="8"/>
        <end position="143"/>
    </location>
</feature>
<dbReference type="EC" id="4.1.1.36" evidence="3"/>
<dbReference type="GO" id="GO:0004632">
    <property type="term" value="F:phosphopantothenate--cysteine ligase activity"/>
    <property type="evidence" value="ECO:0007669"/>
    <property type="project" value="UniProtKB-UniRule"/>
</dbReference>
<dbReference type="HAMAP" id="MF_02225">
    <property type="entry name" value="CoaBC"/>
    <property type="match status" value="1"/>
</dbReference>
<dbReference type="InterPro" id="IPR007085">
    <property type="entry name" value="DNA/pantothenate-metab_flavo_C"/>
</dbReference>
<feature type="region of interest" description="Phosphopantothenoylcysteine decarboxylase" evidence="3">
    <location>
        <begin position="1"/>
        <end position="192"/>
    </location>
</feature>
<comment type="pathway">
    <text evidence="3 4">Cofactor biosynthesis; coenzyme A biosynthesis; CoA from (R)-pantothenate: step 3/5.</text>
</comment>
<keyword evidence="3 4" id="KW-0285">Flavoprotein</keyword>
<organism evidence="7 8">
    <name type="scientific">Pelolinea submarina</name>
    <dbReference type="NCBI Taxonomy" id="913107"/>
    <lineage>
        <taxon>Bacteria</taxon>
        <taxon>Bacillati</taxon>
        <taxon>Chloroflexota</taxon>
        <taxon>Anaerolineae</taxon>
        <taxon>Anaerolineales</taxon>
        <taxon>Anaerolineaceae</taxon>
        <taxon>Pelolinea</taxon>
    </lineage>
</organism>
<evidence type="ECO:0000313" key="7">
    <source>
        <dbReference type="EMBL" id="REG10417.1"/>
    </source>
</evidence>
<reference evidence="7 8" key="1">
    <citation type="submission" date="2018-08" db="EMBL/GenBank/DDBJ databases">
        <title>Genomic Encyclopedia of Type Strains, Phase IV (KMG-IV): sequencing the most valuable type-strain genomes for metagenomic binning, comparative biology and taxonomic classification.</title>
        <authorList>
            <person name="Goeker M."/>
        </authorList>
    </citation>
    <scope>NUCLEOTIDE SEQUENCE [LARGE SCALE GENOMIC DNA]</scope>
    <source>
        <strain evidence="7 8">DSM 23923</strain>
    </source>
</reference>
<dbReference type="GO" id="GO:0004633">
    <property type="term" value="F:phosphopantothenoylcysteine decarboxylase activity"/>
    <property type="evidence" value="ECO:0007669"/>
    <property type="project" value="UniProtKB-UniRule"/>
</dbReference>
<dbReference type="Gene3D" id="3.40.50.10300">
    <property type="entry name" value="CoaB-like"/>
    <property type="match status" value="1"/>
</dbReference>
<dbReference type="GO" id="GO:0015941">
    <property type="term" value="P:pantothenate catabolic process"/>
    <property type="evidence" value="ECO:0007669"/>
    <property type="project" value="InterPro"/>
</dbReference>
<evidence type="ECO:0000313" key="8">
    <source>
        <dbReference type="Proteomes" id="UP000256388"/>
    </source>
</evidence>
<dbReference type="PANTHER" id="PTHR14359:SF6">
    <property type="entry name" value="PHOSPHOPANTOTHENOYLCYSTEINE DECARBOXYLASE"/>
    <property type="match status" value="1"/>
</dbReference>
<evidence type="ECO:0000256" key="1">
    <source>
        <dbReference type="ARBA" id="ARBA00022793"/>
    </source>
</evidence>
<evidence type="ECO:0000256" key="2">
    <source>
        <dbReference type="ARBA" id="ARBA00023239"/>
    </source>
</evidence>
<keyword evidence="3" id="KW-0479">Metal-binding</keyword>
<comment type="cofactor">
    <cofactor evidence="3">
        <name>FMN</name>
        <dbReference type="ChEBI" id="CHEBI:58210"/>
    </cofactor>
    <text evidence="3">Binds 1 FMN per subunit.</text>
</comment>
<feature type="domain" description="DNA/pantothenate metabolism flavoprotein C-terminal" evidence="6">
    <location>
        <begin position="188"/>
        <end position="400"/>
    </location>
</feature>
<evidence type="ECO:0000256" key="4">
    <source>
        <dbReference type="RuleBase" id="RU364078"/>
    </source>
</evidence>
<comment type="catalytic activity">
    <reaction evidence="3 4">
        <text>(R)-4'-phosphopantothenate + L-cysteine + CTP = N-[(R)-4-phosphopantothenoyl]-L-cysteine + CMP + diphosphate + H(+)</text>
        <dbReference type="Rhea" id="RHEA:19397"/>
        <dbReference type="ChEBI" id="CHEBI:10986"/>
        <dbReference type="ChEBI" id="CHEBI:15378"/>
        <dbReference type="ChEBI" id="CHEBI:33019"/>
        <dbReference type="ChEBI" id="CHEBI:35235"/>
        <dbReference type="ChEBI" id="CHEBI:37563"/>
        <dbReference type="ChEBI" id="CHEBI:59458"/>
        <dbReference type="ChEBI" id="CHEBI:60377"/>
        <dbReference type="EC" id="6.3.2.5"/>
    </reaction>
</comment>
<comment type="catalytic activity">
    <reaction evidence="3 4">
        <text>N-[(R)-4-phosphopantothenoyl]-L-cysteine + H(+) = (R)-4'-phosphopantetheine + CO2</text>
        <dbReference type="Rhea" id="RHEA:16793"/>
        <dbReference type="ChEBI" id="CHEBI:15378"/>
        <dbReference type="ChEBI" id="CHEBI:16526"/>
        <dbReference type="ChEBI" id="CHEBI:59458"/>
        <dbReference type="ChEBI" id="CHEBI:61723"/>
        <dbReference type="EC" id="4.1.1.36"/>
    </reaction>
</comment>
<keyword evidence="3" id="KW-0511">Multifunctional enzyme</keyword>
<dbReference type="InterPro" id="IPR005252">
    <property type="entry name" value="CoaBC"/>
</dbReference>
<dbReference type="SUPFAM" id="SSF52507">
    <property type="entry name" value="Homo-oligomeric flavin-containing Cys decarboxylases, HFCD"/>
    <property type="match status" value="1"/>
</dbReference>
<dbReference type="Pfam" id="PF02441">
    <property type="entry name" value="Flavoprotein"/>
    <property type="match status" value="1"/>
</dbReference>
<feature type="binding site" evidence="3">
    <location>
        <position position="347"/>
    </location>
    <ligand>
        <name>CTP</name>
        <dbReference type="ChEBI" id="CHEBI:37563"/>
    </ligand>
</feature>
<dbReference type="InterPro" id="IPR036551">
    <property type="entry name" value="Flavin_trans-like"/>
</dbReference>
<dbReference type="GO" id="GO:0071513">
    <property type="term" value="C:phosphopantothenoylcysteine decarboxylase complex"/>
    <property type="evidence" value="ECO:0007669"/>
    <property type="project" value="TreeGrafter"/>
</dbReference>
<comment type="pathway">
    <text evidence="3 4">Cofactor biosynthesis; coenzyme A biosynthesis; CoA from (R)-pantothenate: step 2/5.</text>
</comment>
<sequence>MTNPIEGKHIILGVSGSIAVYKAADLASKLSQQGAIVNAVLTESACKFVSPLTFQSVTGQKAYNESDLWGREGHVVHIHLGHIAEALLIAPASANTIAKLANGIADNLLSVTSLAATCPVVIAPAMDGGMYAHVATQTNIQILKDRGVHFLGPAEGHLASGLIGPGRFESGELITGYMRWLFSRGGSLAGKKIVVTAGGTQEPIDPVRMITNRSSGKQGYALAQSALDTGADVTLITAPTNLEPPYGCKVVAVQQAEQMHQAVMAEIKDAHALIMSAAVADFTPHTTEKEKIKKDSALNAIELDPTVDILKQVKAYKDQNKLEIKVIGFAAESQSLKENAVKKLTEKGLDMIAANDITQSEAGFAVDTNQVLLIFGNGSMESLPLMSKAEVADKIIQHVDAWLMGGAE</sequence>
<keyword evidence="1 3" id="KW-0210">Decarboxylase</keyword>
<feature type="binding site" evidence="3">
    <location>
        <position position="343"/>
    </location>
    <ligand>
        <name>CTP</name>
        <dbReference type="ChEBI" id="CHEBI:37563"/>
    </ligand>
</feature>
<keyword evidence="2 3" id="KW-0456">Lyase</keyword>
<comment type="caution">
    <text evidence="7">The sequence shown here is derived from an EMBL/GenBank/DDBJ whole genome shotgun (WGS) entry which is preliminary data.</text>
</comment>
<accession>A0A347ZUL5</accession>
<keyword evidence="3 4" id="KW-0288">FMN</keyword>
<keyword evidence="3 4" id="KW-0436">Ligase</keyword>
<dbReference type="SUPFAM" id="SSF102645">
    <property type="entry name" value="CoaB-like"/>
    <property type="match status" value="1"/>
</dbReference>
<proteinExistence type="inferred from homology"/>
<protein>
    <recommendedName>
        <fullName evidence="3">Coenzyme A biosynthesis bifunctional protein CoaBC</fullName>
    </recommendedName>
    <alternativeName>
        <fullName evidence="3">DNA/pantothenate metabolism flavoprotein</fullName>
    </alternativeName>
    <alternativeName>
        <fullName evidence="3">Phosphopantothenoylcysteine synthetase/decarboxylase</fullName>
        <shortName evidence="3">PPCS-PPCDC</shortName>
    </alternativeName>
    <domain>
        <recommendedName>
            <fullName evidence="3">Phosphopantothenoylcysteine decarboxylase</fullName>
            <shortName evidence="3">PPC decarboxylase</shortName>
            <shortName evidence="3">PPC-DC</shortName>
            <ecNumber evidence="3">4.1.1.36</ecNumber>
        </recommendedName>
        <alternativeName>
            <fullName evidence="3">CoaC</fullName>
        </alternativeName>
    </domain>
    <domain>
        <recommendedName>
            <fullName evidence="3">Phosphopantothenate--cysteine ligase</fullName>
            <ecNumber evidence="3">6.3.2.5</ecNumber>
        </recommendedName>
        <alternativeName>
            <fullName evidence="3">CoaB</fullName>
        </alternativeName>
        <alternativeName>
            <fullName evidence="3">Phosphopantothenoylcysteine synthetase</fullName>
            <shortName evidence="3">PPC synthetase</shortName>
            <shortName evidence="3">PPC-S</shortName>
        </alternativeName>
    </domain>
</protein>
<dbReference type="EC" id="6.3.2.5" evidence="3"/>
<evidence type="ECO:0000256" key="3">
    <source>
        <dbReference type="HAMAP-Rule" id="MF_02225"/>
    </source>
</evidence>
<dbReference type="Gene3D" id="3.40.50.1950">
    <property type="entry name" value="Flavin prenyltransferase-like"/>
    <property type="match status" value="1"/>
</dbReference>
<dbReference type="UniPathway" id="UPA00241">
    <property type="reaction ID" value="UER00353"/>
</dbReference>
<keyword evidence="3" id="KW-0460">Magnesium</keyword>
<dbReference type="Proteomes" id="UP000256388">
    <property type="component" value="Unassembled WGS sequence"/>
</dbReference>
<gene>
    <name evidence="3" type="primary">coaBC</name>
    <name evidence="7" type="ORF">DFR64_0275</name>
</gene>
<dbReference type="InterPro" id="IPR035929">
    <property type="entry name" value="CoaB-like_sf"/>
</dbReference>
<dbReference type="RefSeq" id="WP_116223600.1">
    <property type="nucleotide sequence ID" value="NZ_AP018437.1"/>
</dbReference>
<comment type="similarity">
    <text evidence="3 4">In the C-terminal section; belongs to the PPC synthetase family.</text>
</comment>
<comment type="cofactor">
    <cofactor evidence="3">
        <name>Mg(2+)</name>
        <dbReference type="ChEBI" id="CHEBI:18420"/>
    </cofactor>
</comment>
<dbReference type="PANTHER" id="PTHR14359">
    <property type="entry name" value="HOMO-OLIGOMERIC FLAVIN CONTAINING CYS DECARBOXYLASE FAMILY"/>
    <property type="match status" value="1"/>
</dbReference>
<dbReference type="OrthoDB" id="9802554at2"/>
<dbReference type="GO" id="GO:0015937">
    <property type="term" value="P:coenzyme A biosynthetic process"/>
    <property type="evidence" value="ECO:0007669"/>
    <property type="project" value="UniProtKB-UniRule"/>
</dbReference>
<feature type="region of interest" description="Phosphopantothenate--cysteine ligase" evidence="3">
    <location>
        <begin position="193"/>
        <end position="408"/>
    </location>
</feature>
<dbReference type="GO" id="GO:0010181">
    <property type="term" value="F:FMN binding"/>
    <property type="evidence" value="ECO:0007669"/>
    <property type="project" value="UniProtKB-UniRule"/>
</dbReference>
<comment type="similarity">
    <text evidence="3 4">In the N-terminal section; belongs to the HFCD (homo-oligomeric flavin containing Cys decarboxylase) superfamily.</text>
</comment>
<comment type="caution">
    <text evidence="3">Lacks conserved residue(s) required for the propagation of feature annotation.</text>
</comment>
<comment type="function">
    <text evidence="4">Catalyzes two steps in the biosynthesis of coenzyme A. In the first step cysteine is conjugated to 4'-phosphopantothenate to form 4-phosphopantothenoylcysteine, in the latter compound is decarboxylated to form 4'-phosphopantotheine.</text>
</comment>
<dbReference type="Pfam" id="PF04127">
    <property type="entry name" value="DFP"/>
    <property type="match status" value="1"/>
</dbReference>
<name>A0A347ZUL5_9CHLR</name>
<dbReference type="AlphaFoldDB" id="A0A347ZUL5"/>
<feature type="binding site" evidence="3">
    <location>
        <position position="281"/>
    </location>
    <ligand>
        <name>CTP</name>
        <dbReference type="ChEBI" id="CHEBI:37563"/>
    </ligand>
</feature>
<evidence type="ECO:0000259" key="5">
    <source>
        <dbReference type="Pfam" id="PF02441"/>
    </source>
</evidence>
<dbReference type="InterPro" id="IPR003382">
    <property type="entry name" value="Flavoprotein"/>
</dbReference>
<feature type="binding site" evidence="3">
    <location>
        <position position="329"/>
    </location>
    <ligand>
        <name>CTP</name>
        <dbReference type="ChEBI" id="CHEBI:37563"/>
    </ligand>
</feature>
<dbReference type="GO" id="GO:0046872">
    <property type="term" value="F:metal ion binding"/>
    <property type="evidence" value="ECO:0007669"/>
    <property type="project" value="UniProtKB-KW"/>
</dbReference>